<keyword evidence="5" id="KW-1185">Reference proteome</keyword>
<protein>
    <recommendedName>
        <fullName evidence="3">Sulfotransferase domain-containing protein</fullName>
    </recommendedName>
</protein>
<accession>A0ABD2N1G8</accession>
<dbReference type="Gene3D" id="3.40.50.300">
    <property type="entry name" value="P-loop containing nucleotide triphosphate hydrolases"/>
    <property type="match status" value="1"/>
</dbReference>
<dbReference type="SUPFAM" id="SSF52540">
    <property type="entry name" value="P-loop containing nucleoside triphosphate hydrolases"/>
    <property type="match status" value="1"/>
</dbReference>
<comment type="similarity">
    <text evidence="1">Belongs to the sulfotransferase 1 family.</text>
</comment>
<name>A0ABD2N1G8_9CUCU</name>
<gene>
    <name evidence="4" type="ORF">HHI36_013982</name>
</gene>
<dbReference type="AlphaFoldDB" id="A0ABD2N1G8"/>
<evidence type="ECO:0000313" key="5">
    <source>
        <dbReference type="Proteomes" id="UP001516400"/>
    </source>
</evidence>
<keyword evidence="2" id="KW-0808">Transferase</keyword>
<dbReference type="Pfam" id="PF00685">
    <property type="entry name" value="Sulfotransfer_1"/>
    <property type="match status" value="1"/>
</dbReference>
<dbReference type="InterPro" id="IPR027417">
    <property type="entry name" value="P-loop_NTPase"/>
</dbReference>
<evidence type="ECO:0000256" key="2">
    <source>
        <dbReference type="ARBA" id="ARBA00022679"/>
    </source>
</evidence>
<dbReference type="EMBL" id="JABFTP020000062">
    <property type="protein sequence ID" value="KAL3272506.1"/>
    <property type="molecule type" value="Genomic_DNA"/>
</dbReference>
<proteinExistence type="inferred from homology"/>
<dbReference type="GO" id="GO:0016740">
    <property type="term" value="F:transferase activity"/>
    <property type="evidence" value="ECO:0007669"/>
    <property type="project" value="UniProtKB-KW"/>
</dbReference>
<reference evidence="4 5" key="1">
    <citation type="journal article" date="2021" name="BMC Biol.">
        <title>Horizontally acquired antibacterial genes associated with adaptive radiation of ladybird beetles.</title>
        <authorList>
            <person name="Li H.S."/>
            <person name="Tang X.F."/>
            <person name="Huang Y.H."/>
            <person name="Xu Z.Y."/>
            <person name="Chen M.L."/>
            <person name="Du X.Y."/>
            <person name="Qiu B.Y."/>
            <person name="Chen P.T."/>
            <person name="Zhang W."/>
            <person name="Slipinski A."/>
            <person name="Escalona H.E."/>
            <person name="Waterhouse R.M."/>
            <person name="Zwick A."/>
            <person name="Pang H."/>
        </authorList>
    </citation>
    <scope>NUCLEOTIDE SEQUENCE [LARGE SCALE GENOMIC DNA]</scope>
    <source>
        <strain evidence="4">SYSU2018</strain>
    </source>
</reference>
<dbReference type="InterPro" id="IPR000863">
    <property type="entry name" value="Sulfotransferase_dom"/>
</dbReference>
<sequence>MEELPYPFTFEELTEEERELMKLHGDRGRDVVRRASSKCCYVRRILKFGSLLYNFKPRPDDIWLIGYPRSGTTMTQEILYILGTDFDYEKARTTVMDIRFPYLEHSLLRCEDDKAAAKVHTIKDPKARSLAEALLTPACIKLEKITEKRFIKSHMGFEMVHPELLEIGCKVVFIVRNIKDCIASDYYFPANAQAKKEYGILKFWELYKRHLCVMSNYFEILKEAWERRNNKICYSYFTKR</sequence>
<feature type="domain" description="Sulfotransferase" evidence="3">
    <location>
        <begin position="59"/>
        <end position="231"/>
    </location>
</feature>
<comment type="caution">
    <text evidence="4">The sequence shown here is derived from an EMBL/GenBank/DDBJ whole genome shotgun (WGS) entry which is preliminary data.</text>
</comment>
<dbReference type="PANTHER" id="PTHR11783">
    <property type="entry name" value="SULFOTRANSFERASE SULT"/>
    <property type="match status" value="1"/>
</dbReference>
<dbReference type="Proteomes" id="UP001516400">
    <property type="component" value="Unassembled WGS sequence"/>
</dbReference>
<evidence type="ECO:0000313" key="4">
    <source>
        <dbReference type="EMBL" id="KAL3272506.1"/>
    </source>
</evidence>
<organism evidence="4 5">
    <name type="scientific">Cryptolaemus montrouzieri</name>
    <dbReference type="NCBI Taxonomy" id="559131"/>
    <lineage>
        <taxon>Eukaryota</taxon>
        <taxon>Metazoa</taxon>
        <taxon>Ecdysozoa</taxon>
        <taxon>Arthropoda</taxon>
        <taxon>Hexapoda</taxon>
        <taxon>Insecta</taxon>
        <taxon>Pterygota</taxon>
        <taxon>Neoptera</taxon>
        <taxon>Endopterygota</taxon>
        <taxon>Coleoptera</taxon>
        <taxon>Polyphaga</taxon>
        <taxon>Cucujiformia</taxon>
        <taxon>Coccinelloidea</taxon>
        <taxon>Coccinellidae</taxon>
        <taxon>Scymninae</taxon>
        <taxon>Scymnini</taxon>
        <taxon>Cryptolaemus</taxon>
    </lineage>
</organism>
<evidence type="ECO:0000256" key="1">
    <source>
        <dbReference type="ARBA" id="ARBA00005771"/>
    </source>
</evidence>
<evidence type="ECO:0000259" key="3">
    <source>
        <dbReference type="Pfam" id="PF00685"/>
    </source>
</evidence>